<dbReference type="InterPro" id="IPR024604">
    <property type="entry name" value="GSG2_C"/>
</dbReference>
<dbReference type="PANTHER" id="PTHR24419:SF18">
    <property type="entry name" value="SERINE_THREONINE-PROTEIN KINASE HASPIN"/>
    <property type="match status" value="1"/>
</dbReference>
<dbReference type="SMART" id="SM01331">
    <property type="entry name" value="DUF3635"/>
    <property type="match status" value="1"/>
</dbReference>
<proteinExistence type="predicted"/>
<evidence type="ECO:0000313" key="10">
    <source>
        <dbReference type="EMBL" id="CAH2084994.1"/>
    </source>
</evidence>
<feature type="domain" description="Serine/threonine-protein kinase haspin C-terminal" evidence="9">
    <location>
        <begin position="92"/>
        <end position="176"/>
    </location>
</feature>
<dbReference type="EMBL" id="CAKOGL010000003">
    <property type="protein sequence ID" value="CAH2084994.1"/>
    <property type="molecule type" value="Genomic_DNA"/>
</dbReference>
<dbReference type="AlphaFoldDB" id="A0AAU9TBP6"/>
<dbReference type="Proteomes" id="UP001153954">
    <property type="component" value="Unassembled WGS sequence"/>
</dbReference>
<keyword evidence="6" id="KW-0067">ATP-binding</keyword>
<evidence type="ECO:0000256" key="5">
    <source>
        <dbReference type="ARBA" id="ARBA00022777"/>
    </source>
</evidence>
<dbReference type="Pfam" id="PF12330">
    <property type="entry name" value="Haspin_kinase"/>
    <property type="match status" value="1"/>
</dbReference>
<keyword evidence="4" id="KW-0547">Nucleotide-binding</keyword>
<keyword evidence="2" id="KW-0723">Serine/threonine-protein kinase</keyword>
<evidence type="ECO:0000313" key="11">
    <source>
        <dbReference type="Proteomes" id="UP001153954"/>
    </source>
</evidence>
<evidence type="ECO:0000256" key="1">
    <source>
        <dbReference type="ARBA" id="ARBA00012513"/>
    </source>
</evidence>
<protein>
    <recommendedName>
        <fullName evidence="1">non-specific serine/threonine protein kinase</fullName>
        <ecNumber evidence="1">2.7.11.1</ecNumber>
    </recommendedName>
</protein>
<organism evidence="10 11">
    <name type="scientific">Euphydryas editha</name>
    <name type="common">Edith's checkerspot</name>
    <dbReference type="NCBI Taxonomy" id="104508"/>
    <lineage>
        <taxon>Eukaryota</taxon>
        <taxon>Metazoa</taxon>
        <taxon>Ecdysozoa</taxon>
        <taxon>Arthropoda</taxon>
        <taxon>Hexapoda</taxon>
        <taxon>Insecta</taxon>
        <taxon>Pterygota</taxon>
        <taxon>Neoptera</taxon>
        <taxon>Endopterygota</taxon>
        <taxon>Lepidoptera</taxon>
        <taxon>Glossata</taxon>
        <taxon>Ditrysia</taxon>
        <taxon>Papilionoidea</taxon>
        <taxon>Nymphalidae</taxon>
        <taxon>Nymphalinae</taxon>
        <taxon>Euphydryas</taxon>
    </lineage>
</organism>
<comment type="caution">
    <text evidence="10">The sequence shown here is derived from an EMBL/GenBank/DDBJ whole genome shotgun (WGS) entry which is preliminary data.</text>
</comment>
<dbReference type="PANTHER" id="PTHR24419">
    <property type="entry name" value="INTERLEUKIN-1 RECEPTOR-ASSOCIATED KINASE"/>
    <property type="match status" value="1"/>
</dbReference>
<evidence type="ECO:0000259" key="9">
    <source>
        <dbReference type="SMART" id="SM01331"/>
    </source>
</evidence>
<evidence type="ECO:0000256" key="2">
    <source>
        <dbReference type="ARBA" id="ARBA00022527"/>
    </source>
</evidence>
<evidence type="ECO:0000256" key="6">
    <source>
        <dbReference type="ARBA" id="ARBA00022840"/>
    </source>
</evidence>
<evidence type="ECO:0000256" key="3">
    <source>
        <dbReference type="ARBA" id="ARBA00022679"/>
    </source>
</evidence>
<keyword evidence="3" id="KW-0808">Transferase</keyword>
<dbReference type="Gene3D" id="1.10.510.10">
    <property type="entry name" value="Transferase(Phosphotransferase) domain 1"/>
    <property type="match status" value="1"/>
</dbReference>
<keyword evidence="5" id="KW-0418">Kinase</keyword>
<keyword evidence="11" id="KW-1185">Reference proteome</keyword>
<evidence type="ECO:0000256" key="4">
    <source>
        <dbReference type="ARBA" id="ARBA00022741"/>
    </source>
</evidence>
<comment type="catalytic activity">
    <reaction evidence="8">
        <text>L-seryl-[protein] + ATP = O-phospho-L-seryl-[protein] + ADP + H(+)</text>
        <dbReference type="Rhea" id="RHEA:17989"/>
        <dbReference type="Rhea" id="RHEA-COMP:9863"/>
        <dbReference type="Rhea" id="RHEA-COMP:11604"/>
        <dbReference type="ChEBI" id="CHEBI:15378"/>
        <dbReference type="ChEBI" id="CHEBI:29999"/>
        <dbReference type="ChEBI" id="CHEBI:30616"/>
        <dbReference type="ChEBI" id="CHEBI:83421"/>
        <dbReference type="ChEBI" id="CHEBI:456216"/>
        <dbReference type="EC" id="2.7.11.1"/>
    </reaction>
</comment>
<dbReference type="GO" id="GO:0005634">
    <property type="term" value="C:nucleus"/>
    <property type="evidence" value="ECO:0007669"/>
    <property type="project" value="TreeGrafter"/>
</dbReference>
<gene>
    <name evidence="10" type="ORF">EEDITHA_LOCUS1514</name>
</gene>
<evidence type="ECO:0000256" key="7">
    <source>
        <dbReference type="ARBA" id="ARBA00047899"/>
    </source>
</evidence>
<evidence type="ECO:0000256" key="8">
    <source>
        <dbReference type="ARBA" id="ARBA00048679"/>
    </source>
</evidence>
<dbReference type="GO" id="GO:0035556">
    <property type="term" value="P:intracellular signal transduction"/>
    <property type="evidence" value="ECO:0007669"/>
    <property type="project" value="TreeGrafter"/>
</dbReference>
<comment type="catalytic activity">
    <reaction evidence="7">
        <text>L-threonyl-[protein] + ATP = O-phospho-L-threonyl-[protein] + ADP + H(+)</text>
        <dbReference type="Rhea" id="RHEA:46608"/>
        <dbReference type="Rhea" id="RHEA-COMP:11060"/>
        <dbReference type="Rhea" id="RHEA-COMP:11605"/>
        <dbReference type="ChEBI" id="CHEBI:15378"/>
        <dbReference type="ChEBI" id="CHEBI:30013"/>
        <dbReference type="ChEBI" id="CHEBI:30616"/>
        <dbReference type="ChEBI" id="CHEBI:61977"/>
        <dbReference type="ChEBI" id="CHEBI:456216"/>
        <dbReference type="EC" id="2.7.11.1"/>
    </reaction>
</comment>
<name>A0AAU9TBP6_EUPED</name>
<dbReference type="GO" id="GO:0072354">
    <property type="term" value="F:histone H3T3 kinase activity"/>
    <property type="evidence" value="ECO:0007669"/>
    <property type="project" value="TreeGrafter"/>
</dbReference>
<dbReference type="GO" id="GO:0005737">
    <property type="term" value="C:cytoplasm"/>
    <property type="evidence" value="ECO:0007669"/>
    <property type="project" value="TreeGrafter"/>
</dbReference>
<reference evidence="10" key="1">
    <citation type="submission" date="2022-03" db="EMBL/GenBank/DDBJ databases">
        <authorList>
            <person name="Tunstrom K."/>
        </authorList>
    </citation>
    <scope>NUCLEOTIDE SEQUENCE</scope>
</reference>
<accession>A0AAU9TBP6</accession>
<dbReference type="EC" id="2.7.11.1" evidence="1"/>
<sequence length="180" mass="20877">MSDMYKKGKEDVAFGLAVAEEAYQFEHRDLHWGNVLISPTDQKYATFVVRGRVHRVRRRGVAAALIDYSLSRASLRLPGGSAALYNDLAADDSLFDAVGDYQFEVYRLMRDKLGNDWKNFEPYTNILWLHYTVDKMITSLRYTRTNTKIHKHYISKLKDIKNRILDYGSAVQYVLTDNEL</sequence>
<dbReference type="GO" id="GO:0000278">
    <property type="term" value="P:mitotic cell cycle"/>
    <property type="evidence" value="ECO:0007669"/>
    <property type="project" value="TreeGrafter"/>
</dbReference>
<dbReference type="GO" id="GO:0005524">
    <property type="term" value="F:ATP binding"/>
    <property type="evidence" value="ECO:0007669"/>
    <property type="project" value="UniProtKB-KW"/>
</dbReference>